<dbReference type="SMART" id="SM00935">
    <property type="entry name" value="OmpH"/>
    <property type="match status" value="1"/>
</dbReference>
<protein>
    <submittedName>
        <fullName evidence="5">Outer membrane protein</fullName>
    </submittedName>
</protein>
<sequence>MKKFGVFCAIVFGILFAGSVFAQTKVAVLDADQVILRSQKGKAFLKELDAFAKQKDEQIKKKVAEFQQLQKEYKAKAPSLSEDKAMEMQKKLSDMQIEIKRMQDDAKREFQLKQTKGFEKFRKILQPIVEQIAKEKGIDIVFSRAQSGIAYHSPAVDITQEVIKRFDATK</sequence>
<keyword evidence="3" id="KW-0175">Coiled coil</keyword>
<dbReference type="PANTHER" id="PTHR35089">
    <property type="entry name" value="CHAPERONE PROTEIN SKP"/>
    <property type="match status" value="1"/>
</dbReference>
<evidence type="ECO:0000256" key="3">
    <source>
        <dbReference type="SAM" id="Coils"/>
    </source>
</evidence>
<dbReference type="Pfam" id="PF03938">
    <property type="entry name" value="OmpH"/>
    <property type="match status" value="1"/>
</dbReference>
<dbReference type="GO" id="GO:0050821">
    <property type="term" value="P:protein stabilization"/>
    <property type="evidence" value="ECO:0007669"/>
    <property type="project" value="TreeGrafter"/>
</dbReference>
<dbReference type="Proteomes" id="UP000595564">
    <property type="component" value="Chromosome"/>
</dbReference>
<dbReference type="GO" id="GO:0005829">
    <property type="term" value="C:cytosol"/>
    <property type="evidence" value="ECO:0007669"/>
    <property type="project" value="TreeGrafter"/>
</dbReference>
<evidence type="ECO:0000256" key="2">
    <source>
        <dbReference type="ARBA" id="ARBA00022729"/>
    </source>
</evidence>
<gene>
    <name evidence="5" type="primary">hlpA</name>
    <name evidence="5" type="ORF">TTHT_0566</name>
</gene>
<evidence type="ECO:0000313" key="6">
    <source>
        <dbReference type="Proteomes" id="UP000595564"/>
    </source>
</evidence>
<dbReference type="PANTHER" id="PTHR35089:SF1">
    <property type="entry name" value="CHAPERONE PROTEIN SKP"/>
    <property type="match status" value="1"/>
</dbReference>
<reference evidence="5 6" key="1">
    <citation type="journal article" date="2012" name="Extremophiles">
        <title>Thermotomaculum hydrothermale gen. nov., sp. nov., a novel heterotrophic thermophile within the phylum Acidobacteria from a deep-sea hydrothermal vent chimney in the Southern Okinawa Trough.</title>
        <authorList>
            <person name="Izumi H."/>
            <person name="Nunoura T."/>
            <person name="Miyazaki M."/>
            <person name="Mino S."/>
            <person name="Toki T."/>
            <person name="Takai K."/>
            <person name="Sako Y."/>
            <person name="Sawabe T."/>
            <person name="Nakagawa S."/>
        </authorList>
    </citation>
    <scope>NUCLEOTIDE SEQUENCE [LARGE SCALE GENOMIC DNA]</scope>
    <source>
        <strain evidence="5 6">AC55</strain>
    </source>
</reference>
<evidence type="ECO:0000313" key="5">
    <source>
        <dbReference type="EMBL" id="BBB32151.1"/>
    </source>
</evidence>
<comment type="similarity">
    <text evidence="1">Belongs to the Skp family.</text>
</comment>
<dbReference type="KEGG" id="thyd:TTHT_0566"/>
<proteinExistence type="inferred from homology"/>
<name>A0A7R6PN50_9BACT</name>
<keyword evidence="6" id="KW-1185">Reference proteome</keyword>
<feature type="signal peptide" evidence="4">
    <location>
        <begin position="1"/>
        <end position="22"/>
    </location>
</feature>
<organism evidence="5 6">
    <name type="scientific">Thermotomaculum hydrothermale</name>
    <dbReference type="NCBI Taxonomy" id="981385"/>
    <lineage>
        <taxon>Bacteria</taxon>
        <taxon>Pseudomonadati</taxon>
        <taxon>Acidobacteriota</taxon>
        <taxon>Holophagae</taxon>
        <taxon>Thermotomaculales</taxon>
        <taxon>Thermotomaculaceae</taxon>
        <taxon>Thermotomaculum</taxon>
    </lineage>
</organism>
<feature type="chain" id="PRO_5032430224" evidence="4">
    <location>
        <begin position="23"/>
        <end position="170"/>
    </location>
</feature>
<dbReference type="SUPFAM" id="SSF111384">
    <property type="entry name" value="OmpH-like"/>
    <property type="match status" value="1"/>
</dbReference>
<dbReference type="AlphaFoldDB" id="A0A7R6PN50"/>
<evidence type="ECO:0000256" key="4">
    <source>
        <dbReference type="SAM" id="SignalP"/>
    </source>
</evidence>
<dbReference type="GO" id="GO:0051082">
    <property type="term" value="F:unfolded protein binding"/>
    <property type="evidence" value="ECO:0007669"/>
    <property type="project" value="InterPro"/>
</dbReference>
<dbReference type="Gene3D" id="3.30.910.20">
    <property type="entry name" value="Skp domain"/>
    <property type="match status" value="1"/>
</dbReference>
<feature type="coiled-coil region" evidence="3">
    <location>
        <begin position="52"/>
        <end position="105"/>
    </location>
</feature>
<dbReference type="InterPro" id="IPR005632">
    <property type="entry name" value="Chaperone_Skp"/>
</dbReference>
<accession>A0A7R6PN50</accession>
<keyword evidence="2 4" id="KW-0732">Signal</keyword>
<dbReference type="InterPro" id="IPR024930">
    <property type="entry name" value="Skp_dom_sf"/>
</dbReference>
<evidence type="ECO:0000256" key="1">
    <source>
        <dbReference type="ARBA" id="ARBA00009091"/>
    </source>
</evidence>
<dbReference type="EMBL" id="AP017470">
    <property type="protein sequence ID" value="BBB32151.1"/>
    <property type="molecule type" value="Genomic_DNA"/>
</dbReference>
<dbReference type="RefSeq" id="WP_201328492.1">
    <property type="nucleotide sequence ID" value="NZ_AP017470.1"/>
</dbReference>